<feature type="domain" description="5'-Nucleotidase C-terminal" evidence="4">
    <location>
        <begin position="424"/>
        <end position="584"/>
    </location>
</feature>
<reference evidence="5 6" key="1">
    <citation type="journal article" date="2011" name="Front. Microbiol.">
        <title>Genomic signatures of strain selection and enhancement in Bacillus atrophaeus var. globigii, a historical biowarfare simulant.</title>
        <authorList>
            <person name="Gibbons H.S."/>
            <person name="Broomall S.M."/>
            <person name="McNew L.A."/>
            <person name="Daligault H."/>
            <person name="Chapman C."/>
            <person name="Bruce D."/>
            <person name="Karavis M."/>
            <person name="Krepps M."/>
            <person name="McGregor P.A."/>
            <person name="Hong C."/>
            <person name="Park K.H."/>
            <person name="Akmal A."/>
            <person name="Feldman A."/>
            <person name="Lin J.S."/>
            <person name="Chang W.E."/>
            <person name="Higgs B.W."/>
            <person name="Demirev P."/>
            <person name="Lindquist J."/>
            <person name="Liem A."/>
            <person name="Fochler E."/>
            <person name="Read T.D."/>
            <person name="Tapia R."/>
            <person name="Johnson S."/>
            <person name="Bishop-Lilly K.A."/>
            <person name="Detter C."/>
            <person name="Han C."/>
            <person name="Sozhamannan S."/>
            <person name="Rosenzweig C.N."/>
            <person name="Skowronski E.W."/>
        </authorList>
    </citation>
    <scope>NUCLEOTIDE SEQUENCE [LARGE SCALE GENOMIC DNA]</scope>
    <source>
        <strain evidence="5 6">MLST1</strain>
    </source>
</reference>
<dbReference type="RefSeq" id="WP_126803515.1">
    <property type="nucleotide sequence ID" value="NZ_PIPL01000001.1"/>
</dbReference>
<dbReference type="InterPro" id="IPR008334">
    <property type="entry name" value="5'-Nucleotdase_C"/>
</dbReference>
<feature type="domain" description="Calcineurin-like phosphoesterase" evidence="3">
    <location>
        <begin position="41"/>
        <end position="277"/>
    </location>
</feature>
<evidence type="ECO:0000313" key="5">
    <source>
        <dbReference type="EMBL" id="RUO26704.1"/>
    </source>
</evidence>
<keyword evidence="2" id="KW-0547">Nucleotide-binding</keyword>
<evidence type="ECO:0000256" key="1">
    <source>
        <dbReference type="ARBA" id="ARBA00022729"/>
    </source>
</evidence>
<evidence type="ECO:0000313" key="6">
    <source>
        <dbReference type="Proteomes" id="UP000288293"/>
    </source>
</evidence>
<keyword evidence="2" id="KW-0378">Hydrolase</keyword>
<name>A0A432W9A3_9GAMM</name>
<protein>
    <submittedName>
        <fullName evidence="5">Bifunctional metallophosphatase/5'-nucleotidase</fullName>
    </submittedName>
</protein>
<dbReference type="Proteomes" id="UP000288293">
    <property type="component" value="Unassembled WGS sequence"/>
</dbReference>
<comment type="caution">
    <text evidence="5">The sequence shown here is derived from an EMBL/GenBank/DDBJ whole genome shotgun (WGS) entry which is preliminary data.</text>
</comment>
<keyword evidence="1 2" id="KW-0732">Signal</keyword>
<dbReference type="GO" id="GO:0008768">
    <property type="term" value="F:UDP-sugar diphosphatase activity"/>
    <property type="evidence" value="ECO:0007669"/>
    <property type="project" value="TreeGrafter"/>
</dbReference>
<dbReference type="InterPro" id="IPR036907">
    <property type="entry name" value="5'-Nucleotdase_C_sf"/>
</dbReference>
<dbReference type="GO" id="GO:0008253">
    <property type="term" value="F:5'-nucleotidase activity"/>
    <property type="evidence" value="ECO:0007669"/>
    <property type="project" value="TreeGrafter"/>
</dbReference>
<proteinExistence type="inferred from homology"/>
<dbReference type="SUPFAM" id="SSF55816">
    <property type="entry name" value="5'-nucleotidase (syn. UDP-sugar hydrolase), C-terminal domain"/>
    <property type="match status" value="1"/>
</dbReference>
<dbReference type="GO" id="GO:0000166">
    <property type="term" value="F:nucleotide binding"/>
    <property type="evidence" value="ECO:0007669"/>
    <property type="project" value="UniProtKB-KW"/>
</dbReference>
<dbReference type="GO" id="GO:0030288">
    <property type="term" value="C:outer membrane-bounded periplasmic space"/>
    <property type="evidence" value="ECO:0007669"/>
    <property type="project" value="TreeGrafter"/>
</dbReference>
<dbReference type="PROSITE" id="PS51257">
    <property type="entry name" value="PROKAR_LIPOPROTEIN"/>
    <property type="match status" value="1"/>
</dbReference>
<dbReference type="PANTHER" id="PTHR11575:SF24">
    <property type="entry name" value="5'-NUCLEOTIDASE"/>
    <property type="match status" value="1"/>
</dbReference>
<dbReference type="EMBL" id="PIPL01000001">
    <property type="protein sequence ID" value="RUO26704.1"/>
    <property type="molecule type" value="Genomic_DNA"/>
</dbReference>
<dbReference type="Gene3D" id="3.60.21.10">
    <property type="match status" value="1"/>
</dbReference>
<organism evidence="5 6">
    <name type="scientific">Aliidiomarina minuta</name>
    <dbReference type="NCBI Taxonomy" id="880057"/>
    <lineage>
        <taxon>Bacteria</taxon>
        <taxon>Pseudomonadati</taxon>
        <taxon>Pseudomonadota</taxon>
        <taxon>Gammaproteobacteria</taxon>
        <taxon>Alteromonadales</taxon>
        <taxon>Idiomarinaceae</taxon>
        <taxon>Aliidiomarina</taxon>
    </lineage>
</organism>
<dbReference type="InterPro" id="IPR006179">
    <property type="entry name" value="5_nucleotidase/apyrase"/>
</dbReference>
<dbReference type="Pfam" id="PF00149">
    <property type="entry name" value="Metallophos"/>
    <property type="match status" value="1"/>
</dbReference>
<dbReference type="Pfam" id="PF02872">
    <property type="entry name" value="5_nucleotid_C"/>
    <property type="match status" value="1"/>
</dbReference>
<feature type="signal peptide" evidence="2">
    <location>
        <begin position="1"/>
        <end position="24"/>
    </location>
</feature>
<dbReference type="PANTHER" id="PTHR11575">
    <property type="entry name" value="5'-NUCLEOTIDASE-RELATED"/>
    <property type="match status" value="1"/>
</dbReference>
<dbReference type="Gene3D" id="3.90.780.10">
    <property type="entry name" value="5'-Nucleotidase, C-terminal domain"/>
    <property type="match status" value="1"/>
</dbReference>
<keyword evidence="6" id="KW-1185">Reference proteome</keyword>
<evidence type="ECO:0000259" key="4">
    <source>
        <dbReference type="Pfam" id="PF02872"/>
    </source>
</evidence>
<comment type="similarity">
    <text evidence="2">Belongs to the 5'-nucleotidase family.</text>
</comment>
<sequence>MYFAKPFIVATLSCLLLISCASQQQSTSLKSTSLSYPFELSIAHINDTHSAFDPVAASFAAEGEQVFNEFGGHPRLLSQINEYRQQAQQDDRSLLFLHGGDAWQGTAYFKVNEGRMNADILSQMGIDAMALGNHEFDLNNTLLNQFIEDINFPVLAANIDTSQDPDLKEQRNLKPYTVFAFDGYQKTKLDDLRNLPQDKHLVAVLGIALDDMPSIAPNTGEVEFFNMAESAQATVDEIQALGIQNIIAVTHLGHAVDVEIASQVNGIALIVGGHSHSLLGDFSNLNLGRNATYAQQIDNPDGQGRTCVVQAGEYAQAIGKVRVRFEQDGNLLSCEGGNRLLSGDNFYRHANRQAEQLLDSDARQAVLNFIERQPNIRSIDEDEALRTHIDTHYKPAVEAAYGPVIAMVPEPLRHVRRPGDDGSNEHGSAVAPIVAHAQYAWARSPEVVAIAGLRADLALVGAGGIRTSINEGELRAGDITLELLPFANFMSIVPLRGSVIKALLHSTIKQTLPEGAHAGKYPYPGNLRYHFQETEAGQDGRLLSVDINQGTLEQPRWRRLQDNVLYNVAMNSYNATGNDGWDAVYEAQKENTNRVDLAYVDGNLQAFEVSHISKSGDRLEVHYANEALNCDAEHIHCNTDALAVVEFVSNQPGPLLKLAEPVVRLQRKNSGE</sequence>
<dbReference type="OrthoDB" id="9803927at2"/>
<evidence type="ECO:0000259" key="3">
    <source>
        <dbReference type="Pfam" id="PF00149"/>
    </source>
</evidence>
<gene>
    <name evidence="5" type="ORF">CWE09_08390</name>
</gene>
<dbReference type="InterPro" id="IPR029052">
    <property type="entry name" value="Metallo-depent_PP-like"/>
</dbReference>
<accession>A0A432W9A3</accession>
<feature type="chain" id="PRO_5018816156" evidence="2">
    <location>
        <begin position="25"/>
        <end position="672"/>
    </location>
</feature>
<dbReference type="AlphaFoldDB" id="A0A432W9A3"/>
<dbReference type="InterPro" id="IPR004843">
    <property type="entry name" value="Calcineurin-like_PHP"/>
</dbReference>
<dbReference type="SUPFAM" id="SSF56300">
    <property type="entry name" value="Metallo-dependent phosphatases"/>
    <property type="match status" value="1"/>
</dbReference>
<dbReference type="PRINTS" id="PR01607">
    <property type="entry name" value="APYRASEFAMLY"/>
</dbReference>
<evidence type="ECO:0000256" key="2">
    <source>
        <dbReference type="RuleBase" id="RU362119"/>
    </source>
</evidence>
<dbReference type="GO" id="GO:0009166">
    <property type="term" value="P:nucleotide catabolic process"/>
    <property type="evidence" value="ECO:0007669"/>
    <property type="project" value="InterPro"/>
</dbReference>